<dbReference type="AlphaFoldDB" id="A0A4R3KVF0"/>
<comment type="caution">
    <text evidence="2">The sequence shown here is derived from an EMBL/GenBank/DDBJ whole genome shotgun (WGS) entry which is preliminary data.</text>
</comment>
<accession>A0A4R3KVF0</accession>
<protein>
    <submittedName>
        <fullName evidence="2">Quercetin dioxygenase-like cupin family protein</fullName>
    </submittedName>
</protein>
<dbReference type="InterPro" id="IPR013096">
    <property type="entry name" value="Cupin_2"/>
</dbReference>
<sequence>MEKQSKEFLLSEEQDWQQADEGIERQLLGHNGQLMMAKIAFRKGAVGTLHNHPHVQASYVASGRFKVLINGKEKILNQGDGFFVTAGIPHGCECLEEGMLIDVFAPAREDFL</sequence>
<dbReference type="SUPFAM" id="SSF51182">
    <property type="entry name" value="RmlC-like cupins"/>
    <property type="match status" value="1"/>
</dbReference>
<dbReference type="CDD" id="cd02238">
    <property type="entry name" value="cupin_KdgF"/>
    <property type="match status" value="1"/>
</dbReference>
<dbReference type="GO" id="GO:0051213">
    <property type="term" value="F:dioxygenase activity"/>
    <property type="evidence" value="ECO:0007669"/>
    <property type="project" value="UniProtKB-KW"/>
</dbReference>
<organism evidence="2 3">
    <name type="scientific">Anseongella ginsenosidimutans</name>
    <dbReference type="NCBI Taxonomy" id="496056"/>
    <lineage>
        <taxon>Bacteria</taxon>
        <taxon>Pseudomonadati</taxon>
        <taxon>Bacteroidota</taxon>
        <taxon>Sphingobacteriia</taxon>
        <taxon>Sphingobacteriales</taxon>
        <taxon>Sphingobacteriaceae</taxon>
        <taxon>Anseongella</taxon>
    </lineage>
</organism>
<dbReference type="PANTHER" id="PTHR40112:SF1">
    <property type="entry name" value="H2HPP ISOMERASE"/>
    <property type="match status" value="1"/>
</dbReference>
<dbReference type="InterPro" id="IPR011051">
    <property type="entry name" value="RmlC_Cupin_sf"/>
</dbReference>
<evidence type="ECO:0000313" key="3">
    <source>
        <dbReference type="Proteomes" id="UP000295807"/>
    </source>
</evidence>
<evidence type="ECO:0000259" key="1">
    <source>
        <dbReference type="Pfam" id="PF07883"/>
    </source>
</evidence>
<dbReference type="InterPro" id="IPR025499">
    <property type="entry name" value="KdgF"/>
</dbReference>
<proteinExistence type="predicted"/>
<dbReference type="Pfam" id="PF07883">
    <property type="entry name" value="Cupin_2"/>
    <property type="match status" value="1"/>
</dbReference>
<name>A0A4R3KVF0_9SPHI</name>
<dbReference type="PANTHER" id="PTHR40112">
    <property type="entry name" value="H2HPP ISOMERASE"/>
    <property type="match status" value="1"/>
</dbReference>
<keyword evidence="3" id="KW-1185">Reference proteome</keyword>
<reference evidence="2 3" key="1">
    <citation type="submission" date="2019-03" db="EMBL/GenBank/DDBJ databases">
        <title>Genomic Encyclopedia of Type Strains, Phase IV (KMG-IV): sequencing the most valuable type-strain genomes for metagenomic binning, comparative biology and taxonomic classification.</title>
        <authorList>
            <person name="Goeker M."/>
        </authorList>
    </citation>
    <scope>NUCLEOTIDE SEQUENCE [LARGE SCALE GENOMIC DNA]</scope>
    <source>
        <strain evidence="2 3">DSM 21100</strain>
    </source>
</reference>
<feature type="domain" description="Cupin type-2" evidence="1">
    <location>
        <begin position="41"/>
        <end position="97"/>
    </location>
</feature>
<evidence type="ECO:0000313" key="2">
    <source>
        <dbReference type="EMBL" id="TCS89071.1"/>
    </source>
</evidence>
<dbReference type="EMBL" id="SMAD01000002">
    <property type="protein sequence ID" value="TCS89071.1"/>
    <property type="molecule type" value="Genomic_DNA"/>
</dbReference>
<keyword evidence="2" id="KW-0560">Oxidoreductase</keyword>
<gene>
    <name evidence="2" type="ORF">EDD80_102263</name>
</gene>
<dbReference type="InterPro" id="IPR052535">
    <property type="entry name" value="Bacilysin_H2HPP_isomerase"/>
</dbReference>
<dbReference type="RefSeq" id="WP_132128161.1">
    <property type="nucleotide sequence ID" value="NZ_CP042432.1"/>
</dbReference>
<dbReference type="OrthoDB" id="9811153at2"/>
<dbReference type="Gene3D" id="2.60.120.10">
    <property type="entry name" value="Jelly Rolls"/>
    <property type="match status" value="1"/>
</dbReference>
<dbReference type="Proteomes" id="UP000295807">
    <property type="component" value="Unassembled WGS sequence"/>
</dbReference>
<keyword evidence="2" id="KW-0223">Dioxygenase</keyword>
<dbReference type="PIRSF" id="PIRSF029883">
    <property type="entry name" value="KdgF"/>
    <property type="match status" value="1"/>
</dbReference>
<dbReference type="InterPro" id="IPR014710">
    <property type="entry name" value="RmlC-like_jellyroll"/>
</dbReference>